<dbReference type="CDD" id="cd00565">
    <property type="entry name" value="Ubl_ThiS"/>
    <property type="match status" value="1"/>
</dbReference>
<dbReference type="SUPFAM" id="SSF54285">
    <property type="entry name" value="MoaD/ThiS"/>
    <property type="match status" value="1"/>
</dbReference>
<proteinExistence type="predicted"/>
<evidence type="ECO:0000313" key="1">
    <source>
        <dbReference type="EMBL" id="MBI4726457.1"/>
    </source>
</evidence>
<dbReference type="Gene3D" id="3.10.20.30">
    <property type="match status" value="1"/>
</dbReference>
<dbReference type="Proteomes" id="UP000736328">
    <property type="component" value="Unassembled WGS sequence"/>
</dbReference>
<comment type="caution">
    <text evidence="1">The sequence shown here is derived from an EMBL/GenBank/DDBJ whole genome shotgun (WGS) entry which is preliminary data.</text>
</comment>
<dbReference type="NCBIfam" id="TIGR01683">
    <property type="entry name" value="thiS"/>
    <property type="match status" value="1"/>
</dbReference>
<organism evidence="1 2">
    <name type="scientific">candidate division TA06 bacterium</name>
    <dbReference type="NCBI Taxonomy" id="2250710"/>
    <lineage>
        <taxon>Bacteria</taxon>
        <taxon>Bacteria division TA06</taxon>
    </lineage>
</organism>
<dbReference type="PANTHER" id="PTHR34472">
    <property type="entry name" value="SULFUR CARRIER PROTEIN THIS"/>
    <property type="match status" value="1"/>
</dbReference>
<reference evidence="1" key="1">
    <citation type="submission" date="2020-07" db="EMBL/GenBank/DDBJ databases">
        <title>Huge and variable diversity of episymbiotic CPR bacteria and DPANN archaea in groundwater ecosystems.</title>
        <authorList>
            <person name="He C.Y."/>
            <person name="Keren R."/>
            <person name="Whittaker M."/>
            <person name="Farag I.F."/>
            <person name="Doudna J."/>
            <person name="Cate J.H.D."/>
            <person name="Banfield J.F."/>
        </authorList>
    </citation>
    <scope>NUCLEOTIDE SEQUENCE</scope>
    <source>
        <strain evidence="1">NC_groundwater_1520_Pr4_B-0.1um_53_5</strain>
    </source>
</reference>
<dbReference type="InterPro" id="IPR003749">
    <property type="entry name" value="ThiS/MoaD-like"/>
</dbReference>
<dbReference type="Pfam" id="PF02597">
    <property type="entry name" value="ThiS"/>
    <property type="match status" value="1"/>
</dbReference>
<protein>
    <submittedName>
        <fullName evidence="1">Sulfur carrier protein ThiS</fullName>
    </submittedName>
</protein>
<dbReference type="InterPro" id="IPR016155">
    <property type="entry name" value="Mopterin_synth/thiamin_S_b"/>
</dbReference>
<dbReference type="EMBL" id="JACQXR010000053">
    <property type="protein sequence ID" value="MBI4726457.1"/>
    <property type="molecule type" value="Genomic_DNA"/>
</dbReference>
<name>A0A933I887_UNCT6</name>
<evidence type="ECO:0000313" key="2">
    <source>
        <dbReference type="Proteomes" id="UP000736328"/>
    </source>
</evidence>
<dbReference type="PANTHER" id="PTHR34472:SF1">
    <property type="entry name" value="SULFUR CARRIER PROTEIN THIS"/>
    <property type="match status" value="1"/>
</dbReference>
<accession>A0A933I887</accession>
<dbReference type="InterPro" id="IPR010035">
    <property type="entry name" value="Thi_S"/>
</dbReference>
<dbReference type="AlphaFoldDB" id="A0A933I887"/>
<sequence length="65" mass="7330">MIKVNGEQHPWRQGLNVTKLLAEKNYVFHAIIVRINEKFIPPEEYDAALISDGDSVETIHLITGG</sequence>
<gene>
    <name evidence="1" type="primary">thiS</name>
    <name evidence="1" type="ORF">HY768_04395</name>
</gene>
<dbReference type="InterPro" id="IPR012675">
    <property type="entry name" value="Beta-grasp_dom_sf"/>
</dbReference>